<dbReference type="Proteomes" id="UP000288178">
    <property type="component" value="Unassembled WGS sequence"/>
</dbReference>
<gene>
    <name evidence="2" type="ORF">ENE75_16510</name>
</gene>
<dbReference type="OrthoDB" id="9153416at2"/>
<feature type="signal peptide" evidence="1">
    <location>
        <begin position="1"/>
        <end position="16"/>
    </location>
</feature>
<reference evidence="2 3" key="1">
    <citation type="submission" date="2019-01" db="EMBL/GenBank/DDBJ databases">
        <authorList>
            <person name="Chen W.-M."/>
        </authorList>
    </citation>
    <scope>NUCLEOTIDE SEQUENCE [LARGE SCALE GENOMIC DNA]</scope>
    <source>
        <strain evidence="2 3">ICH-3</strain>
    </source>
</reference>
<keyword evidence="3" id="KW-1185">Reference proteome</keyword>
<keyword evidence="1" id="KW-0732">Signal</keyword>
<comment type="caution">
    <text evidence="2">The sequence shown here is derived from an EMBL/GenBank/DDBJ whole genome shotgun (WGS) entry which is preliminary data.</text>
</comment>
<dbReference type="AlphaFoldDB" id="A0A437JTU6"/>
<evidence type="ECO:0008006" key="4">
    <source>
        <dbReference type="Google" id="ProtNLM"/>
    </source>
</evidence>
<evidence type="ECO:0000313" key="3">
    <source>
        <dbReference type="Proteomes" id="UP000288178"/>
    </source>
</evidence>
<accession>A0A437JTU6</accession>
<evidence type="ECO:0000256" key="1">
    <source>
        <dbReference type="SAM" id="SignalP"/>
    </source>
</evidence>
<proteinExistence type="predicted"/>
<evidence type="ECO:0000313" key="2">
    <source>
        <dbReference type="EMBL" id="RVT50596.1"/>
    </source>
</evidence>
<protein>
    <recommendedName>
        <fullName evidence="4">DUF2946 domain-containing protein</fullName>
    </recommendedName>
</protein>
<dbReference type="EMBL" id="SACT01000005">
    <property type="protein sequence ID" value="RVT50596.1"/>
    <property type="molecule type" value="Genomic_DNA"/>
</dbReference>
<name>A0A437JTU6_9BURK</name>
<organism evidence="2 3">
    <name type="scientific">Rubrivivax albus</name>
    <dbReference type="NCBI Taxonomy" id="2499835"/>
    <lineage>
        <taxon>Bacteria</taxon>
        <taxon>Pseudomonadati</taxon>
        <taxon>Pseudomonadota</taxon>
        <taxon>Betaproteobacteria</taxon>
        <taxon>Burkholderiales</taxon>
        <taxon>Sphaerotilaceae</taxon>
        <taxon>Rubrivivax</taxon>
    </lineage>
</organism>
<sequence>MLLFWLFAIGASWANACVLQNQQTHAHADAVEGDHAFSTVTAGHGGAVPSHADDGDAGDLVCLDLCDAASQSCVQPDGAPGAVDLTDGPPLLLAAAWAPVAARVADVPVVATAPLPDAVPPRTRLSRLAL</sequence>
<feature type="chain" id="PRO_5019196559" description="DUF2946 domain-containing protein" evidence="1">
    <location>
        <begin position="17"/>
        <end position="130"/>
    </location>
</feature>
<dbReference type="RefSeq" id="WP_128199412.1">
    <property type="nucleotide sequence ID" value="NZ_SACT01000005.1"/>
</dbReference>